<dbReference type="EMBL" id="BPLQ01012203">
    <property type="protein sequence ID" value="GIY63685.1"/>
    <property type="molecule type" value="Genomic_DNA"/>
</dbReference>
<keyword evidence="2" id="KW-1185">Reference proteome</keyword>
<dbReference type="Proteomes" id="UP001054837">
    <property type="component" value="Unassembled WGS sequence"/>
</dbReference>
<proteinExistence type="predicted"/>
<accession>A0AAV4V0D0</accession>
<name>A0AAV4V0D0_9ARAC</name>
<organism evidence="1 2">
    <name type="scientific">Caerostris darwini</name>
    <dbReference type="NCBI Taxonomy" id="1538125"/>
    <lineage>
        <taxon>Eukaryota</taxon>
        <taxon>Metazoa</taxon>
        <taxon>Ecdysozoa</taxon>
        <taxon>Arthropoda</taxon>
        <taxon>Chelicerata</taxon>
        <taxon>Arachnida</taxon>
        <taxon>Araneae</taxon>
        <taxon>Araneomorphae</taxon>
        <taxon>Entelegynae</taxon>
        <taxon>Araneoidea</taxon>
        <taxon>Araneidae</taxon>
        <taxon>Caerostris</taxon>
    </lineage>
</organism>
<evidence type="ECO:0000313" key="1">
    <source>
        <dbReference type="EMBL" id="GIY63685.1"/>
    </source>
</evidence>
<gene>
    <name evidence="1" type="ORF">CDAR_480451</name>
</gene>
<sequence>MSKNGFMIPQKIYGFFYAGHPQIVSSRATPDTITEIPDQIMIANTSYSSHSGKCQGTPSTRKLRHGVLEI</sequence>
<protein>
    <submittedName>
        <fullName evidence="1">Uncharacterized protein</fullName>
    </submittedName>
</protein>
<comment type="caution">
    <text evidence="1">The sequence shown here is derived from an EMBL/GenBank/DDBJ whole genome shotgun (WGS) entry which is preliminary data.</text>
</comment>
<dbReference type="AlphaFoldDB" id="A0AAV4V0D0"/>
<reference evidence="1 2" key="1">
    <citation type="submission" date="2021-06" db="EMBL/GenBank/DDBJ databases">
        <title>Caerostris darwini draft genome.</title>
        <authorList>
            <person name="Kono N."/>
            <person name="Arakawa K."/>
        </authorList>
    </citation>
    <scope>NUCLEOTIDE SEQUENCE [LARGE SCALE GENOMIC DNA]</scope>
</reference>
<evidence type="ECO:0000313" key="2">
    <source>
        <dbReference type="Proteomes" id="UP001054837"/>
    </source>
</evidence>